<organism evidence="1 2">
    <name type="scientific">Jeotgalibacillus terrae</name>
    <dbReference type="NCBI Taxonomy" id="587735"/>
    <lineage>
        <taxon>Bacteria</taxon>
        <taxon>Bacillati</taxon>
        <taxon>Bacillota</taxon>
        <taxon>Bacilli</taxon>
        <taxon>Bacillales</taxon>
        <taxon>Caryophanaceae</taxon>
        <taxon>Jeotgalibacillus</taxon>
    </lineage>
</organism>
<evidence type="ECO:0000313" key="2">
    <source>
        <dbReference type="Proteomes" id="UP001597561"/>
    </source>
</evidence>
<comment type="caution">
    <text evidence="1">The sequence shown here is derived from an EMBL/GenBank/DDBJ whole genome shotgun (WGS) entry which is preliminary data.</text>
</comment>
<name>A0ABW5ZHX9_9BACL</name>
<reference evidence="2" key="1">
    <citation type="journal article" date="2019" name="Int. J. Syst. Evol. Microbiol.">
        <title>The Global Catalogue of Microorganisms (GCM) 10K type strain sequencing project: providing services to taxonomists for standard genome sequencing and annotation.</title>
        <authorList>
            <consortium name="The Broad Institute Genomics Platform"/>
            <consortium name="The Broad Institute Genome Sequencing Center for Infectious Disease"/>
            <person name="Wu L."/>
            <person name="Ma J."/>
        </authorList>
    </citation>
    <scope>NUCLEOTIDE SEQUENCE [LARGE SCALE GENOMIC DNA]</scope>
    <source>
        <strain evidence="2">KCTC 13528</strain>
    </source>
</reference>
<gene>
    <name evidence="1" type="ORF">ACFS5P_07440</name>
</gene>
<sequence>MDGEELLKRDIVLSKEKIAGVQKYLLKKYPEASSKKRAALLSQTLHQMITRSLPDFEEEETVRVKLFEKMIQGGNMQLSRYDLAEAAVPYVSKVQLIEWLKLHSLEEQAADLFYADDSEVEIEEEMTVERKPLRVRSYLLSTALIAGVCILFFMLSPDSAEETESIPAAAQYTQVEPIYQGPVNELPEELKFTVIDQENLKSWLQQRDSMLAEEPYFSAIYQAAYDFNIHPYLLFAITGQEQGFVSVNHPEAEEIANNPFNVFHSWKDFNTSIEESSEIAARTVVNLSKGRPDGADPIQWINRKYAEDPNWWKGVNSIFEKMIKETKSNTNLPS</sequence>
<accession>A0ABW5ZHX9</accession>
<protein>
    <submittedName>
        <fullName evidence="1">Glucosaminidase domain-containing protein</fullName>
    </submittedName>
</protein>
<evidence type="ECO:0000313" key="1">
    <source>
        <dbReference type="EMBL" id="MFD2911706.1"/>
    </source>
</evidence>
<dbReference type="Proteomes" id="UP001597561">
    <property type="component" value="Unassembled WGS sequence"/>
</dbReference>
<proteinExistence type="predicted"/>
<keyword evidence="2" id="KW-1185">Reference proteome</keyword>
<dbReference type="RefSeq" id="WP_204729469.1">
    <property type="nucleotide sequence ID" value="NZ_JAFBDK010000008.1"/>
</dbReference>
<dbReference type="EMBL" id="JBHUPG010000012">
    <property type="protein sequence ID" value="MFD2911706.1"/>
    <property type="molecule type" value="Genomic_DNA"/>
</dbReference>